<dbReference type="Proteomes" id="UP000373269">
    <property type="component" value="Chromosome"/>
</dbReference>
<name>A0ABX6DAN1_9BACI</name>
<organism evidence="2 3">
    <name type="scientific">Lysinibacillus pakistanensis</name>
    <dbReference type="NCBI Taxonomy" id="759811"/>
    <lineage>
        <taxon>Bacteria</taxon>
        <taxon>Bacillati</taxon>
        <taxon>Bacillota</taxon>
        <taxon>Bacilli</taxon>
        <taxon>Bacillales</taxon>
        <taxon>Bacillaceae</taxon>
        <taxon>Lysinibacillus</taxon>
    </lineage>
</organism>
<dbReference type="SUPFAM" id="SSF48452">
    <property type="entry name" value="TPR-like"/>
    <property type="match status" value="1"/>
</dbReference>
<keyword evidence="1" id="KW-0472">Membrane</keyword>
<keyword evidence="1" id="KW-0812">Transmembrane</keyword>
<gene>
    <name evidence="2" type="ORF">GDS87_03090</name>
</gene>
<dbReference type="RefSeq" id="WP_369594562.1">
    <property type="nucleotide sequence ID" value="NZ_CP045835.1"/>
</dbReference>
<accession>A0ABX6DAN1</accession>
<evidence type="ECO:0008006" key="4">
    <source>
        <dbReference type="Google" id="ProtNLM"/>
    </source>
</evidence>
<proteinExistence type="predicted"/>
<sequence length="168" mass="19225">MQFNETTRKYILLGVVIFIVIGLLSAKAIAKKQDNEFLTEDLMYQQASQLSNEGNFEEASKHINDLLLKQPNSESVNYLGGIIAANRGDFKQSSILLQKTLDINPYKVEDAIFMLQFGEALFFAERYEDAKIVLEKCREGGWTPESYPSYQERINELLTQTENMLQGR</sequence>
<evidence type="ECO:0000313" key="3">
    <source>
        <dbReference type="Proteomes" id="UP000373269"/>
    </source>
</evidence>
<evidence type="ECO:0000256" key="1">
    <source>
        <dbReference type="SAM" id="Phobius"/>
    </source>
</evidence>
<keyword evidence="3" id="KW-1185">Reference proteome</keyword>
<feature type="transmembrane region" description="Helical" evidence="1">
    <location>
        <begin position="12"/>
        <end position="30"/>
    </location>
</feature>
<dbReference type="Gene3D" id="1.25.40.10">
    <property type="entry name" value="Tetratricopeptide repeat domain"/>
    <property type="match status" value="1"/>
</dbReference>
<evidence type="ECO:0000313" key="2">
    <source>
        <dbReference type="EMBL" id="QGG49988.1"/>
    </source>
</evidence>
<reference evidence="2 3" key="1">
    <citation type="submission" date="2019-11" db="EMBL/GenBank/DDBJ databases">
        <title>Whole Genome Sequencing and Comparative Genomic Analyses of Lysinibacillus pakistanensis LZH-9, a Halotolerant Strain with Excellent COD Removal Capability.</title>
        <authorList>
            <person name="Zhou H."/>
        </authorList>
    </citation>
    <scope>NUCLEOTIDE SEQUENCE [LARGE SCALE GENOMIC DNA]</scope>
    <source>
        <strain evidence="2 3">LZH-9</strain>
    </source>
</reference>
<protein>
    <recommendedName>
        <fullName evidence="4">Tetratricopeptide repeat protein</fullName>
    </recommendedName>
</protein>
<dbReference type="InterPro" id="IPR011990">
    <property type="entry name" value="TPR-like_helical_dom_sf"/>
</dbReference>
<keyword evidence="1" id="KW-1133">Transmembrane helix</keyword>
<dbReference type="EMBL" id="CP045835">
    <property type="protein sequence ID" value="QGG49988.1"/>
    <property type="molecule type" value="Genomic_DNA"/>
</dbReference>